<dbReference type="InterPro" id="IPR026170">
    <property type="entry name" value="FAM173A/B"/>
</dbReference>
<organism evidence="6 7">
    <name type="scientific">Undibacterium fentianense</name>
    <dbReference type="NCBI Taxonomy" id="2828728"/>
    <lineage>
        <taxon>Bacteria</taxon>
        <taxon>Pseudomonadati</taxon>
        <taxon>Pseudomonadota</taxon>
        <taxon>Betaproteobacteria</taxon>
        <taxon>Burkholderiales</taxon>
        <taxon>Oxalobacteraceae</taxon>
        <taxon>Undibacterium</taxon>
    </lineage>
</organism>
<dbReference type="PANTHER" id="PTHR13610">
    <property type="entry name" value="METHYLTRANSFERASE DOMAIN-CONTAINING PROTEIN"/>
    <property type="match status" value="1"/>
</dbReference>
<evidence type="ECO:0000256" key="1">
    <source>
        <dbReference type="ARBA" id="ARBA00022603"/>
    </source>
</evidence>
<feature type="transmembrane region" description="Helical" evidence="4">
    <location>
        <begin position="84"/>
        <end position="100"/>
    </location>
</feature>
<sequence length="251" mass="28233">MKYSIGVKSLFLQLGSLLFSLACFIVISKSLGLSFSGLTILLAHAGLAAFLALVFKFDWWWVPIQFGFPLLAYFCFFQDIPPSIYLAIASLLVAIFWSTFRTQVPYYPSKSSLILPLVRLIQSDKEIKVIDIGSGMGGLAISLARELPFATVVGIEIAPLPWLISRIHAIAARSRAKFILGNFYNVNFREFDVVFCYLSPAAMPAVWDRVKSEMRNGSLFLSFEFIVPDVQPDISICIDNSDKYLYGWHIY</sequence>
<feature type="transmembrane region" description="Helical" evidence="4">
    <location>
        <begin position="34"/>
        <end position="53"/>
    </location>
</feature>
<keyword evidence="7" id="KW-1185">Reference proteome</keyword>
<dbReference type="Gene3D" id="3.40.50.150">
    <property type="entry name" value="Vaccinia Virus protein VP39"/>
    <property type="match status" value="1"/>
</dbReference>
<feature type="transmembrane region" description="Helical" evidence="4">
    <location>
        <begin position="6"/>
        <end position="27"/>
    </location>
</feature>
<dbReference type="CDD" id="cd02440">
    <property type="entry name" value="AdoMet_MTases"/>
    <property type="match status" value="1"/>
</dbReference>
<name>A0A941IDQ3_9BURK</name>
<dbReference type="AlphaFoldDB" id="A0A941IDQ3"/>
<comment type="caution">
    <text evidence="6">The sequence shown here is derived from an EMBL/GenBank/DDBJ whole genome shotgun (WGS) entry which is preliminary data.</text>
</comment>
<dbReference type="SUPFAM" id="SSF53335">
    <property type="entry name" value="S-adenosyl-L-methionine-dependent methyltransferases"/>
    <property type="match status" value="1"/>
</dbReference>
<feature type="domain" description="Methyltransferase" evidence="5">
    <location>
        <begin position="129"/>
        <end position="211"/>
    </location>
</feature>
<reference evidence="6" key="1">
    <citation type="submission" date="2021-04" db="EMBL/GenBank/DDBJ databases">
        <title>novel species isolated from subtropical streams in China.</title>
        <authorList>
            <person name="Lu H."/>
        </authorList>
    </citation>
    <scope>NUCLEOTIDE SEQUENCE</scope>
    <source>
        <strain evidence="6">FT137W</strain>
    </source>
</reference>
<dbReference type="Proteomes" id="UP000678545">
    <property type="component" value="Unassembled WGS sequence"/>
</dbReference>
<accession>A0A941IDQ3</accession>
<dbReference type="InterPro" id="IPR029063">
    <property type="entry name" value="SAM-dependent_MTases_sf"/>
</dbReference>
<keyword evidence="4" id="KW-1133">Transmembrane helix</keyword>
<evidence type="ECO:0000259" key="5">
    <source>
        <dbReference type="Pfam" id="PF13649"/>
    </source>
</evidence>
<dbReference type="InterPro" id="IPR041698">
    <property type="entry name" value="Methyltransf_25"/>
</dbReference>
<evidence type="ECO:0000313" key="6">
    <source>
        <dbReference type="EMBL" id="MBR7798811.1"/>
    </source>
</evidence>
<feature type="transmembrane region" description="Helical" evidence="4">
    <location>
        <begin position="59"/>
        <end position="77"/>
    </location>
</feature>
<keyword evidence="1 6" id="KW-0489">Methyltransferase</keyword>
<keyword evidence="4" id="KW-0472">Membrane</keyword>
<evidence type="ECO:0000256" key="2">
    <source>
        <dbReference type="ARBA" id="ARBA00022679"/>
    </source>
</evidence>
<dbReference type="Pfam" id="PF13649">
    <property type="entry name" value="Methyltransf_25"/>
    <property type="match status" value="1"/>
</dbReference>
<dbReference type="PROSITE" id="PS51257">
    <property type="entry name" value="PROKAR_LIPOPROTEIN"/>
    <property type="match status" value="1"/>
</dbReference>
<dbReference type="GO" id="GO:0016279">
    <property type="term" value="F:protein-lysine N-methyltransferase activity"/>
    <property type="evidence" value="ECO:0007669"/>
    <property type="project" value="InterPro"/>
</dbReference>
<evidence type="ECO:0000256" key="4">
    <source>
        <dbReference type="SAM" id="Phobius"/>
    </source>
</evidence>
<gene>
    <name evidence="6" type="ORF">KDM90_02140</name>
</gene>
<proteinExistence type="predicted"/>
<keyword evidence="2" id="KW-0808">Transferase</keyword>
<dbReference type="EMBL" id="JAGSPJ010000001">
    <property type="protein sequence ID" value="MBR7798811.1"/>
    <property type="molecule type" value="Genomic_DNA"/>
</dbReference>
<dbReference type="PANTHER" id="PTHR13610:SF9">
    <property type="entry name" value="FI06469P"/>
    <property type="match status" value="1"/>
</dbReference>
<evidence type="ECO:0000256" key="3">
    <source>
        <dbReference type="ARBA" id="ARBA00022691"/>
    </source>
</evidence>
<evidence type="ECO:0000313" key="7">
    <source>
        <dbReference type="Proteomes" id="UP000678545"/>
    </source>
</evidence>
<dbReference type="GO" id="GO:0032259">
    <property type="term" value="P:methylation"/>
    <property type="evidence" value="ECO:0007669"/>
    <property type="project" value="UniProtKB-KW"/>
</dbReference>
<keyword evidence="4" id="KW-0812">Transmembrane</keyword>
<keyword evidence="3" id="KW-0949">S-adenosyl-L-methionine</keyword>
<protein>
    <submittedName>
        <fullName evidence="6">Class I SAM-dependent methyltransferase</fullName>
    </submittedName>
</protein>